<feature type="domain" description="Thioredoxin-like fold" evidence="1">
    <location>
        <begin position="140"/>
        <end position="214"/>
    </location>
</feature>
<dbReference type="InterPro" id="IPR012336">
    <property type="entry name" value="Thioredoxin-like_fold"/>
</dbReference>
<dbReference type="AlphaFoldDB" id="A0A5M9HYM2"/>
<sequence>MIRNIAAESSLIDENLKNSLKEILGSLKEDVTVKAVIDVTDEKGKELAGFLAVTASLNSHISLELYEKDEDGAKELDRGFLPVCGLYKDGKYSGIAFHGVPGGQEINSFVMAFYNLAGPGQKISRWTKRKIEKLDGHCWIRICVSLSCHHCPKVVAVCQQMAVLNEGIKAEMFDANLFPELVEKYKIERVPMTILNEKTVVTGVKTLEEMTEIVAKEMKSDKNV</sequence>
<dbReference type="InterPro" id="IPR036249">
    <property type="entry name" value="Thioredoxin-like_sf"/>
</dbReference>
<dbReference type="Pfam" id="PF13192">
    <property type="entry name" value="Thioredoxin_3"/>
    <property type="match status" value="1"/>
</dbReference>
<dbReference type="Gene3D" id="3.40.30.80">
    <property type="match status" value="1"/>
</dbReference>
<name>A0A5M9HYM2_9FIRM</name>
<protein>
    <submittedName>
        <fullName evidence="2">Pyridine nucleotide-disulfide oxidoreductase</fullName>
    </submittedName>
</protein>
<evidence type="ECO:0000313" key="2">
    <source>
        <dbReference type="EMBL" id="KAA8500192.1"/>
    </source>
</evidence>
<keyword evidence="3" id="KW-1185">Reference proteome</keyword>
<dbReference type="Proteomes" id="UP000322025">
    <property type="component" value="Unassembled WGS sequence"/>
</dbReference>
<dbReference type="PANTHER" id="PTHR37170">
    <property type="entry name" value="GLUTAREDOXIN-RELATED"/>
    <property type="match status" value="1"/>
</dbReference>
<reference evidence="2" key="1">
    <citation type="submission" date="2019-07" db="EMBL/GenBank/DDBJ databases">
        <authorList>
            <person name="Wongkuna S."/>
            <person name="Scaria J."/>
        </authorList>
    </citation>
    <scope>NUCLEOTIDE SEQUENCE [LARGE SCALE GENOMIC DNA]</scope>
    <source>
        <strain evidence="2">SW178</strain>
    </source>
</reference>
<evidence type="ECO:0000313" key="3">
    <source>
        <dbReference type="Proteomes" id="UP000322025"/>
    </source>
</evidence>
<evidence type="ECO:0000259" key="1">
    <source>
        <dbReference type="Pfam" id="PF13192"/>
    </source>
</evidence>
<gene>
    <name evidence="2" type="ORF">FNY66_14830</name>
</gene>
<organism evidence="2 3">
    <name type="scientific">Mediterraneibacter catenae</name>
    <dbReference type="NCBI Taxonomy" id="2594882"/>
    <lineage>
        <taxon>Bacteria</taxon>
        <taxon>Bacillati</taxon>
        <taxon>Bacillota</taxon>
        <taxon>Clostridia</taxon>
        <taxon>Lachnospirales</taxon>
        <taxon>Lachnospiraceae</taxon>
        <taxon>Mediterraneibacter</taxon>
    </lineage>
</organism>
<accession>A0A5M9HYM2</accession>
<proteinExistence type="predicted"/>
<dbReference type="EMBL" id="VMSO01000038">
    <property type="protein sequence ID" value="KAA8500192.1"/>
    <property type="molecule type" value="Genomic_DNA"/>
</dbReference>
<comment type="caution">
    <text evidence="2">The sequence shown here is derived from an EMBL/GenBank/DDBJ whole genome shotgun (WGS) entry which is preliminary data.</text>
</comment>
<dbReference type="PANTHER" id="PTHR37170:SF1">
    <property type="entry name" value="GLUTAREDOXIN-LIKE PROTEIN"/>
    <property type="match status" value="1"/>
</dbReference>
<dbReference type="OrthoDB" id="9806179at2"/>
<dbReference type="SUPFAM" id="SSF52833">
    <property type="entry name" value="Thioredoxin-like"/>
    <property type="match status" value="2"/>
</dbReference>
<dbReference type="RefSeq" id="WP_087152492.1">
    <property type="nucleotide sequence ID" value="NZ_VMSO01000038.1"/>
</dbReference>